<evidence type="ECO:0000313" key="3">
    <source>
        <dbReference type="EMBL" id="ALG86880.1"/>
    </source>
</evidence>
<name>A0A0N9NM29_9ACTN</name>
<dbReference type="Pfam" id="PF00561">
    <property type="entry name" value="Abhydrolase_1"/>
    <property type="match status" value="1"/>
</dbReference>
<dbReference type="EMBL" id="CP011853">
    <property type="protein sequence ID" value="ALG86880.1"/>
    <property type="molecule type" value="Genomic_DNA"/>
</dbReference>
<dbReference type="SUPFAM" id="SSF53474">
    <property type="entry name" value="alpha/beta-Hydrolases"/>
    <property type="match status" value="1"/>
</dbReference>
<dbReference type="InterPro" id="IPR000073">
    <property type="entry name" value="AB_hydrolase_1"/>
</dbReference>
<gene>
    <name evidence="3" type="ORF">ACH46_13205</name>
</gene>
<dbReference type="AlphaFoldDB" id="A0A0N9NM29"/>
<sequence length="276" mass="30498">MKTFSRAGLTFDVADSGGSPENGTVMLLHGFPQTSYSWRHVTPLLNARGYRTIAPDQRGYSPQARPRGRFAYRIAELVADIESLIIQSDAGQVHLVGHDWGAQVAWVLTATRPDLVSTLTTVSVPHPAAFVASMTQSDQLRRSWYMAAFQPPKLPELLIDRKPELLDRMLADTGMDADMIADTHRLVVDSGALTGGLNWYRALPFGKPGKIGKRIVVPTTHVWSTGDTALARRGAELAGRHVDADYRLVVLEDATHWIPEQNPDQLAEIILDRIEN</sequence>
<dbReference type="PRINTS" id="PR00412">
    <property type="entry name" value="EPOXHYDRLASE"/>
</dbReference>
<evidence type="ECO:0000313" key="4">
    <source>
        <dbReference type="Proteomes" id="UP000063789"/>
    </source>
</evidence>
<keyword evidence="1 3" id="KW-0378">Hydrolase</keyword>
<reference evidence="3 4" key="2">
    <citation type="journal article" date="2017" name="Int. J. Syst. Evol. Microbiol.">
        <title>Gordonia phthalatica sp. nov., a di-n-butyl phthalate-degrading bacterium isolated from activated sludge.</title>
        <authorList>
            <person name="Jin D."/>
            <person name="Kong X."/>
            <person name="Jia M."/>
            <person name="Yu X."/>
            <person name="Wang X."/>
            <person name="Zhuang X."/>
            <person name="Deng Y."/>
            <person name="Bai Z."/>
        </authorList>
    </citation>
    <scope>NUCLEOTIDE SEQUENCE [LARGE SCALE GENOMIC DNA]</scope>
    <source>
        <strain evidence="3 4">QH-11</strain>
    </source>
</reference>
<dbReference type="OrthoDB" id="2987348at2"/>
<dbReference type="GO" id="GO:0016787">
    <property type="term" value="F:hydrolase activity"/>
    <property type="evidence" value="ECO:0007669"/>
    <property type="project" value="UniProtKB-KW"/>
</dbReference>
<protein>
    <submittedName>
        <fullName evidence="3">Alpha/beta hydrolase</fullName>
    </submittedName>
</protein>
<dbReference type="PANTHER" id="PTHR43329">
    <property type="entry name" value="EPOXIDE HYDROLASE"/>
    <property type="match status" value="1"/>
</dbReference>
<dbReference type="Proteomes" id="UP000063789">
    <property type="component" value="Chromosome"/>
</dbReference>
<organism evidence="3 4">
    <name type="scientific">Gordonia phthalatica</name>
    <dbReference type="NCBI Taxonomy" id="1136941"/>
    <lineage>
        <taxon>Bacteria</taxon>
        <taxon>Bacillati</taxon>
        <taxon>Actinomycetota</taxon>
        <taxon>Actinomycetes</taxon>
        <taxon>Mycobacteriales</taxon>
        <taxon>Gordoniaceae</taxon>
        <taxon>Gordonia</taxon>
    </lineage>
</organism>
<keyword evidence="4" id="KW-1185">Reference proteome</keyword>
<dbReference type="Gene3D" id="3.40.50.1820">
    <property type="entry name" value="alpha/beta hydrolase"/>
    <property type="match status" value="1"/>
</dbReference>
<dbReference type="RefSeq" id="WP_062395402.1">
    <property type="nucleotide sequence ID" value="NZ_CP011853.1"/>
</dbReference>
<dbReference type="PATRIC" id="fig|1136941.3.peg.2687"/>
<dbReference type="InterPro" id="IPR029058">
    <property type="entry name" value="AB_hydrolase_fold"/>
</dbReference>
<dbReference type="KEGG" id="goq:ACH46_13205"/>
<evidence type="ECO:0000256" key="1">
    <source>
        <dbReference type="ARBA" id="ARBA00022801"/>
    </source>
</evidence>
<accession>A0A0N9NM29</accession>
<feature type="domain" description="AB hydrolase-1" evidence="2">
    <location>
        <begin position="24"/>
        <end position="262"/>
    </location>
</feature>
<evidence type="ECO:0000259" key="2">
    <source>
        <dbReference type="Pfam" id="PF00561"/>
    </source>
</evidence>
<reference evidence="4" key="1">
    <citation type="submission" date="2015-06" db="EMBL/GenBank/DDBJ databases">
        <title>Complete genome sequence and metabolic analysis of phthalate degradation pathway in Gordonia sp. QH-11.</title>
        <authorList>
            <person name="Jin D."/>
            <person name="Kong X."/>
            <person name="Bai Z."/>
        </authorList>
    </citation>
    <scope>NUCLEOTIDE SEQUENCE [LARGE SCALE GENOMIC DNA]</scope>
    <source>
        <strain evidence="4">QH-11</strain>
    </source>
</reference>
<dbReference type="STRING" id="1136941.ACH46_13205"/>
<proteinExistence type="predicted"/>
<dbReference type="InterPro" id="IPR000639">
    <property type="entry name" value="Epox_hydrolase-like"/>
</dbReference>